<dbReference type="RefSeq" id="WP_168005236.1">
    <property type="nucleotide sequence ID" value="NZ_JAATHJ010000005.1"/>
</dbReference>
<name>A0A969PMJ3_9BACI</name>
<feature type="compositionally biased region" description="Acidic residues" evidence="1">
    <location>
        <begin position="295"/>
        <end position="307"/>
    </location>
</feature>
<keyword evidence="3" id="KW-1185">Reference proteome</keyword>
<comment type="caution">
    <text evidence="2">The sequence shown here is derived from an EMBL/GenBank/DDBJ whole genome shotgun (WGS) entry which is preliminary data.</text>
</comment>
<evidence type="ECO:0000313" key="2">
    <source>
        <dbReference type="EMBL" id="NJP36941.1"/>
    </source>
</evidence>
<proteinExistence type="predicted"/>
<evidence type="ECO:0008006" key="4">
    <source>
        <dbReference type="Google" id="ProtNLM"/>
    </source>
</evidence>
<dbReference type="Proteomes" id="UP000752012">
    <property type="component" value="Unassembled WGS sequence"/>
</dbReference>
<gene>
    <name evidence="2" type="ORF">HCN83_05000</name>
</gene>
<evidence type="ECO:0000313" key="3">
    <source>
        <dbReference type="Proteomes" id="UP000752012"/>
    </source>
</evidence>
<dbReference type="AlphaFoldDB" id="A0A969PMJ3"/>
<sequence>MAQLVKLADYVSRYEIDIYRYPSRYVRLKKERWQRIKADWEATRREGEGPLFQHYEEKGAWQKARTLFSKSWKKRTQEEMDLPSNWELRHQSVEALREQFVRELLSFQLNWASSTVSEISTVHPSHRKDSLLKWFLTDFPDTFFLFYEPVLIAGQAPVECDTLLLTPNELWVLHVLPGDGTTIYSSQGTRYWEKREGETRETVLHPSLSIRRTVTVLQNILKGSGMKLKTAVICPEGYIDTGKSSRLEFYDRRSMSKFQESLSKMTTPIKADQLKAAEQLLDAGLTVSENRMDAEPENAVDSEEEFR</sequence>
<feature type="region of interest" description="Disordered" evidence="1">
    <location>
        <begin position="288"/>
        <end position="307"/>
    </location>
</feature>
<protein>
    <recommendedName>
        <fullName evidence="4">NERD domain-containing protein</fullName>
    </recommendedName>
</protein>
<accession>A0A969PMJ3</accession>
<dbReference type="EMBL" id="JAATHJ010000005">
    <property type="protein sequence ID" value="NJP36941.1"/>
    <property type="molecule type" value="Genomic_DNA"/>
</dbReference>
<evidence type="ECO:0000256" key="1">
    <source>
        <dbReference type="SAM" id="MobiDB-lite"/>
    </source>
</evidence>
<reference evidence="2 3" key="1">
    <citation type="submission" date="2020-03" db="EMBL/GenBank/DDBJ databases">
        <title>Assessment of the enzymatic potential of alkaline-tolerant lipase obtained from Bacillus luteus H11 (technogenic soil) for the bioremediation of saline soils contaminated with petroleum substances.</title>
        <authorList>
            <person name="Kalwasinska A."/>
        </authorList>
    </citation>
    <scope>NUCLEOTIDE SEQUENCE [LARGE SCALE GENOMIC DNA]</scope>
    <source>
        <strain evidence="2 3">H11</strain>
    </source>
</reference>
<organism evidence="2 3">
    <name type="scientific">Alkalicoccus luteus</name>
    <dbReference type="NCBI Taxonomy" id="1237094"/>
    <lineage>
        <taxon>Bacteria</taxon>
        <taxon>Bacillati</taxon>
        <taxon>Bacillota</taxon>
        <taxon>Bacilli</taxon>
        <taxon>Bacillales</taxon>
        <taxon>Bacillaceae</taxon>
        <taxon>Alkalicoccus</taxon>
    </lineage>
</organism>